<gene>
    <name evidence="4" type="primary">LOC130508508</name>
</gene>
<dbReference type="InterPro" id="IPR050568">
    <property type="entry name" value="Transcr_DNA_Rep_Reg"/>
</dbReference>
<dbReference type="SUPFAM" id="SSF47113">
    <property type="entry name" value="Histone-fold"/>
    <property type="match status" value="1"/>
</dbReference>
<dbReference type="GO" id="GO:0000981">
    <property type="term" value="F:DNA-binding transcription factor activity, RNA polymerase II-specific"/>
    <property type="evidence" value="ECO:0007669"/>
    <property type="project" value="TreeGrafter"/>
</dbReference>
<proteinExistence type="predicted"/>
<dbReference type="PANTHER" id="PTHR10252">
    <property type="entry name" value="HISTONE-LIKE TRANSCRIPTION FACTOR CCAAT-RELATED"/>
    <property type="match status" value="1"/>
</dbReference>
<reference evidence="3" key="1">
    <citation type="journal article" date="2019" name="Database">
        <title>The radish genome database (RadishGD): an integrated information resource for radish genomics.</title>
        <authorList>
            <person name="Yu H.J."/>
            <person name="Baek S."/>
            <person name="Lee Y.J."/>
            <person name="Cho A."/>
            <person name="Mun J.H."/>
        </authorList>
    </citation>
    <scope>NUCLEOTIDE SEQUENCE [LARGE SCALE GENOMIC DNA]</scope>
    <source>
        <strain evidence="3">cv. WK10039</strain>
    </source>
</reference>
<dbReference type="OrthoDB" id="1272441at2759"/>
<protein>
    <submittedName>
        <fullName evidence="4">Nuclear transcription factor Y subunit C-6</fullName>
    </submittedName>
</protein>
<evidence type="ECO:0000313" key="4">
    <source>
        <dbReference type="RefSeq" id="XP_056860038.1"/>
    </source>
</evidence>
<name>A0A9W3D8K1_RAPSA</name>
<keyword evidence="2" id="KW-0539">Nucleus</keyword>
<evidence type="ECO:0000256" key="1">
    <source>
        <dbReference type="ARBA" id="ARBA00004123"/>
    </source>
</evidence>
<comment type="subcellular location">
    <subcellularLocation>
        <location evidence="1">Nucleus</location>
    </subcellularLocation>
</comment>
<dbReference type="Proteomes" id="UP000504610">
    <property type="component" value="Chromosome 2"/>
</dbReference>
<dbReference type="GO" id="GO:0005634">
    <property type="term" value="C:nucleus"/>
    <property type="evidence" value="ECO:0007669"/>
    <property type="project" value="UniProtKB-SubCell"/>
</dbReference>
<dbReference type="Gene3D" id="1.10.20.10">
    <property type="entry name" value="Histone, subunit A"/>
    <property type="match status" value="1"/>
</dbReference>
<keyword evidence="3" id="KW-1185">Reference proteome</keyword>
<evidence type="ECO:0000256" key="2">
    <source>
        <dbReference type="ARBA" id="ARBA00023242"/>
    </source>
</evidence>
<evidence type="ECO:0000313" key="3">
    <source>
        <dbReference type="Proteomes" id="UP000504610"/>
    </source>
</evidence>
<sequence length="110" mass="12501">MISAETTIVFTKACEMFIVDVIMHSWLHTDLKKCHTLQKSDISATVAHTFCFDISLDVVPRVESLNADPANIFLPHPEDAMQYFYLPVMDGSGMYSPQLWPSPWPAVNLW</sequence>
<reference evidence="4" key="2">
    <citation type="submission" date="2025-08" db="UniProtKB">
        <authorList>
            <consortium name="RefSeq"/>
        </authorList>
    </citation>
    <scope>IDENTIFICATION</scope>
    <source>
        <tissue evidence="4">Leaf</tissue>
    </source>
</reference>
<dbReference type="AlphaFoldDB" id="A0A9W3D8K1"/>
<dbReference type="PANTHER" id="PTHR10252:SF39">
    <property type="entry name" value="NUCLEAR TRANSCRIPTION FACTOR Y SUBUNIT C-6"/>
    <property type="match status" value="1"/>
</dbReference>
<dbReference type="GO" id="GO:0046982">
    <property type="term" value="F:protein heterodimerization activity"/>
    <property type="evidence" value="ECO:0007669"/>
    <property type="project" value="InterPro"/>
</dbReference>
<dbReference type="InterPro" id="IPR009072">
    <property type="entry name" value="Histone-fold"/>
</dbReference>
<dbReference type="RefSeq" id="XP_056860038.1">
    <property type="nucleotide sequence ID" value="XM_057004058.1"/>
</dbReference>
<accession>A0A9W3D8K1</accession>
<organism evidence="3 4">
    <name type="scientific">Raphanus sativus</name>
    <name type="common">Radish</name>
    <name type="synonym">Raphanus raphanistrum var. sativus</name>
    <dbReference type="NCBI Taxonomy" id="3726"/>
    <lineage>
        <taxon>Eukaryota</taxon>
        <taxon>Viridiplantae</taxon>
        <taxon>Streptophyta</taxon>
        <taxon>Embryophyta</taxon>
        <taxon>Tracheophyta</taxon>
        <taxon>Spermatophyta</taxon>
        <taxon>Magnoliopsida</taxon>
        <taxon>eudicotyledons</taxon>
        <taxon>Gunneridae</taxon>
        <taxon>Pentapetalae</taxon>
        <taxon>rosids</taxon>
        <taxon>malvids</taxon>
        <taxon>Brassicales</taxon>
        <taxon>Brassicaceae</taxon>
        <taxon>Brassiceae</taxon>
        <taxon>Raphanus</taxon>
    </lineage>
</organism>
<dbReference type="GeneID" id="130508508"/>
<dbReference type="KEGG" id="rsz:130508508"/>
<dbReference type="GO" id="GO:0000978">
    <property type="term" value="F:RNA polymerase II cis-regulatory region sequence-specific DNA binding"/>
    <property type="evidence" value="ECO:0007669"/>
    <property type="project" value="TreeGrafter"/>
</dbReference>